<comment type="similarity">
    <text evidence="1 5">Belongs to the proteasome subunit S1 family.</text>
</comment>
<dbReference type="SUPFAM" id="SSF48371">
    <property type="entry name" value="ARM repeat"/>
    <property type="match status" value="1"/>
</dbReference>
<feature type="domain" description="26S proteasome non-ATPase regulatory subunit 1/RPN2 N-terminal" evidence="8">
    <location>
        <begin position="4"/>
        <end position="271"/>
    </location>
</feature>
<comment type="subunit">
    <text evidence="5">Component of the 19S proteasome regulatory particle complex. The 26S proteasome consists of a 20S core particle (CP) and two 19S regulatory subunits (RP).</text>
</comment>
<name>A0A7M5UYX4_9CNID</name>
<dbReference type="GO" id="GO:0042176">
    <property type="term" value="P:regulation of protein catabolic process"/>
    <property type="evidence" value="ECO:0007669"/>
    <property type="project" value="UniProtKB-UniRule"/>
</dbReference>
<dbReference type="InterPro" id="IPR016024">
    <property type="entry name" value="ARM-type_fold"/>
</dbReference>
<feature type="region of interest" description="Disordered" evidence="6">
    <location>
        <begin position="860"/>
        <end position="933"/>
    </location>
</feature>
<keyword evidence="10" id="KW-1185">Reference proteome</keyword>
<dbReference type="GeneID" id="136820975"/>
<evidence type="ECO:0000313" key="9">
    <source>
        <dbReference type="EnsemblMetazoa" id="CLYHEMP004781.1"/>
    </source>
</evidence>
<dbReference type="GO" id="GO:0005634">
    <property type="term" value="C:nucleus"/>
    <property type="evidence" value="ECO:0007669"/>
    <property type="project" value="TreeGrafter"/>
</dbReference>
<dbReference type="Pfam" id="PF21505">
    <property type="entry name" value="RPN2_N"/>
    <property type="match status" value="1"/>
</dbReference>
<evidence type="ECO:0000256" key="2">
    <source>
        <dbReference type="ARBA" id="ARBA00014929"/>
    </source>
</evidence>
<dbReference type="GO" id="GO:0030234">
    <property type="term" value="F:enzyme regulator activity"/>
    <property type="evidence" value="ECO:0007669"/>
    <property type="project" value="UniProtKB-UniRule"/>
</dbReference>
<dbReference type="InterPro" id="IPR016642">
    <property type="entry name" value="26S_Psome_Rpn2"/>
</dbReference>
<sequence length="1008" mass="111782">MALTSAAGIIALLDENEHELKHYALKKLDGIVEEFWAEISDVITKIEELCENEGFRHRDLSSLIASKVYYHLGAFEDSVMYALGAGDLFNVNGHSEYVETIIAKCIDMYTKSRVKMAENPSEPVNIDERLIAVVNKMFQRCFEDKKYKQAIGIALETRRLDVFEEAILKSEDIHGMLGYSLNICMTLIESLSFRNKILRVLVKLYLNLATPDHISVSQCLIFLDDPDSVADIMEKLIKTSENQTLMAYQIAFDLYENASQQFLAGIRNVLRALAPIALEEPVKQGDAPAKTDSSDEKPMETDATEGGEDKKEEDAETKDKEETKPQKTEKDLSEVEKTLQDRVVNLNGILSGDTTIKLHLEFLIRNNHADLLILKNTKDIVRNSICHSATVISNAFMHSGTTSDTFLRNNLDWLSRATNWAKFTATASLGVIHKGHEKESLKLMGSYLPKDGSSNSTYQEGGGLYALGLIHANHGESIKEYLLNQLKNATTDMVRHGGCLGLGLAAMGTQQNDIYEQLKFNLYQDDAVTGEAAGIAMGLVMLGSKSSQAIDDMVMYAQETQHEKILRGLAIGIALVMYGRMEEADTLIETLMKDKDAILRRSAMYTLAMAYAGTGNNKAIRTILHVAVSDVNDDVRRAAVQSLGFLLFRTPEQVPSVVSLLSESYNPHVRCGAAMALGIACAGTGSKEAIALIEPLMKDPVNYVRQYALIASALIAIQQTEVTCPKVKQIREAYKKTISDKHEDSIAKFGAILAQGIIDAGGRNATVSLQSRAGQNHMPSIVGLFIFSQFWYWFPLSHFLSLAFTPTCIIGLNSNLKMPKIQFRSNAKPSMYAYPELLQPPKKEEKEKVSTAVLSITAKKAKQKKEAKDDDAMEVDDTKSTSKKEEKNEANKTSEKDVDESEKQTSNDSKKDSTDKESEEKKKEPDFEMIDNPARVMPAQLKKLTLPADCRYSPVKSVINGGVIVMRDLKETEPEDLIEPLPASATVPGAEDEGDEPEPPEPFEYTEE</sequence>
<evidence type="ECO:0000259" key="7">
    <source>
        <dbReference type="Pfam" id="PF18004"/>
    </source>
</evidence>
<evidence type="ECO:0000256" key="4">
    <source>
        <dbReference type="ARBA" id="ARBA00022942"/>
    </source>
</evidence>
<dbReference type="GO" id="GO:0043161">
    <property type="term" value="P:proteasome-mediated ubiquitin-dependent protein catabolic process"/>
    <property type="evidence" value="ECO:0007669"/>
    <property type="project" value="TreeGrafter"/>
</dbReference>
<evidence type="ECO:0000256" key="1">
    <source>
        <dbReference type="ARBA" id="ARBA00006308"/>
    </source>
</evidence>
<dbReference type="InterPro" id="IPR002015">
    <property type="entry name" value="Proteasome/cyclosome_rpt"/>
</dbReference>
<dbReference type="PIRSF" id="PIRSF015947">
    <property type="entry name" value="26S_Psome_Rpn2"/>
    <property type="match status" value="1"/>
</dbReference>
<feature type="compositionally biased region" description="Basic and acidic residues" evidence="6">
    <location>
        <begin position="864"/>
        <end position="926"/>
    </location>
</feature>
<feature type="region of interest" description="Disordered" evidence="6">
    <location>
        <begin position="973"/>
        <end position="1008"/>
    </location>
</feature>
<dbReference type="GO" id="GO:0008540">
    <property type="term" value="C:proteasome regulatory particle, base subcomplex"/>
    <property type="evidence" value="ECO:0007669"/>
    <property type="project" value="UniProtKB-UniRule"/>
</dbReference>
<dbReference type="GO" id="GO:0034515">
    <property type="term" value="C:proteasome storage granule"/>
    <property type="evidence" value="ECO:0007669"/>
    <property type="project" value="TreeGrafter"/>
</dbReference>
<evidence type="ECO:0000256" key="5">
    <source>
        <dbReference type="PIRNR" id="PIRNR015947"/>
    </source>
</evidence>
<keyword evidence="4 5" id="KW-0647">Proteasome</keyword>
<evidence type="ECO:0000256" key="3">
    <source>
        <dbReference type="ARBA" id="ARBA00022737"/>
    </source>
</evidence>
<dbReference type="PANTHER" id="PTHR10943">
    <property type="entry name" value="26S PROTEASOME NON-ATPASE REGULATORY SUBUNIT"/>
    <property type="match status" value="1"/>
</dbReference>
<dbReference type="FunFam" id="1.25.10.10:FF:000017">
    <property type="entry name" value="26S proteasome non-ATPase regulatory subunit 1"/>
    <property type="match status" value="1"/>
</dbReference>
<accession>A0A7M5UYX4</accession>
<feature type="compositionally biased region" description="Acidic residues" evidence="6">
    <location>
        <begin position="990"/>
        <end position="1008"/>
    </location>
</feature>
<organism evidence="9 10">
    <name type="scientific">Clytia hemisphaerica</name>
    <dbReference type="NCBI Taxonomy" id="252671"/>
    <lineage>
        <taxon>Eukaryota</taxon>
        <taxon>Metazoa</taxon>
        <taxon>Cnidaria</taxon>
        <taxon>Hydrozoa</taxon>
        <taxon>Hydroidolina</taxon>
        <taxon>Leptothecata</taxon>
        <taxon>Obeliida</taxon>
        <taxon>Clytiidae</taxon>
        <taxon>Clytia</taxon>
    </lineage>
</organism>
<dbReference type="Pfam" id="PF01851">
    <property type="entry name" value="PC_rep"/>
    <property type="match status" value="2"/>
</dbReference>
<dbReference type="PANTHER" id="PTHR10943:SF2">
    <property type="entry name" value="26S PROTEASOME NON-ATPASE REGULATORY SUBUNIT 1"/>
    <property type="match status" value="1"/>
</dbReference>
<evidence type="ECO:0000256" key="6">
    <source>
        <dbReference type="SAM" id="MobiDB-lite"/>
    </source>
</evidence>
<dbReference type="RefSeq" id="XP_066933308.1">
    <property type="nucleotide sequence ID" value="XM_067077207.1"/>
</dbReference>
<comment type="function">
    <text evidence="5">Component of the 26S proteasome, a multiprotein complex involved in the ATP-dependent degradation of ubiquitinated proteins. This complex plays a key role in the maintenance of protein homeostasis by removing misfolded or damaged proteins, which could impair cellular functions, and by removing proteins whose functions are no longer required. Therefore, the proteasome participates in numerous cellular processes, including cell cycle progression, apoptosis, or DNA damage repair.</text>
</comment>
<keyword evidence="3" id="KW-0677">Repeat</keyword>
<feature type="region of interest" description="Disordered" evidence="6">
    <location>
        <begin position="282"/>
        <end position="334"/>
    </location>
</feature>
<dbReference type="Pfam" id="PF13646">
    <property type="entry name" value="HEAT_2"/>
    <property type="match status" value="1"/>
</dbReference>
<proteinExistence type="inferred from homology"/>
<dbReference type="InterPro" id="IPR011989">
    <property type="entry name" value="ARM-like"/>
</dbReference>
<dbReference type="InterPro" id="IPR040623">
    <property type="entry name" value="RPN2_C"/>
</dbReference>
<dbReference type="Pfam" id="PF18004">
    <property type="entry name" value="RPN2_C"/>
    <property type="match status" value="1"/>
</dbReference>
<dbReference type="Proteomes" id="UP000594262">
    <property type="component" value="Unplaced"/>
</dbReference>
<dbReference type="Gene3D" id="1.25.10.10">
    <property type="entry name" value="Leucine-rich Repeat Variant"/>
    <property type="match status" value="1"/>
</dbReference>
<dbReference type="InterPro" id="IPR048570">
    <property type="entry name" value="PSMD1_RPN2_N"/>
</dbReference>
<evidence type="ECO:0000259" key="8">
    <source>
        <dbReference type="Pfam" id="PF21505"/>
    </source>
</evidence>
<dbReference type="AlphaFoldDB" id="A0A7M5UYX4"/>
<protein>
    <recommendedName>
        <fullName evidence="2 5">26S proteasome non-ATPase regulatory subunit 1</fullName>
    </recommendedName>
</protein>
<dbReference type="OrthoDB" id="5973869at2759"/>
<feature type="compositionally biased region" description="Basic and acidic residues" evidence="6">
    <location>
        <begin position="307"/>
        <end position="334"/>
    </location>
</feature>
<feature type="domain" description="26S proteasome regulatory subunit RPN2 C-terminal" evidence="7">
    <location>
        <begin position="807"/>
        <end position="978"/>
    </location>
</feature>
<reference evidence="9" key="1">
    <citation type="submission" date="2021-01" db="UniProtKB">
        <authorList>
            <consortium name="EnsemblMetazoa"/>
        </authorList>
    </citation>
    <scope>IDENTIFICATION</scope>
</reference>
<evidence type="ECO:0000313" key="10">
    <source>
        <dbReference type="Proteomes" id="UP000594262"/>
    </source>
</evidence>
<dbReference type="EnsemblMetazoa" id="CLYHEMT004781.1">
    <property type="protein sequence ID" value="CLYHEMP004781.1"/>
    <property type="gene ID" value="CLYHEMG004781"/>
</dbReference>